<dbReference type="AlphaFoldDB" id="A0A3M7PIU1"/>
<name>A0A3M7PIU1_BRAPC</name>
<comment type="caution">
    <text evidence="1">The sequence shown here is derived from an EMBL/GenBank/DDBJ whole genome shotgun (WGS) entry which is preliminary data.</text>
</comment>
<protein>
    <submittedName>
        <fullName evidence="1">Uncharacterized protein</fullName>
    </submittedName>
</protein>
<evidence type="ECO:0000313" key="2">
    <source>
        <dbReference type="Proteomes" id="UP000276133"/>
    </source>
</evidence>
<evidence type="ECO:0000313" key="1">
    <source>
        <dbReference type="EMBL" id="RMZ98918.1"/>
    </source>
</evidence>
<proteinExistence type="predicted"/>
<keyword evidence="2" id="KW-1185">Reference proteome</keyword>
<organism evidence="1 2">
    <name type="scientific">Brachionus plicatilis</name>
    <name type="common">Marine rotifer</name>
    <name type="synonym">Brachionus muelleri</name>
    <dbReference type="NCBI Taxonomy" id="10195"/>
    <lineage>
        <taxon>Eukaryota</taxon>
        <taxon>Metazoa</taxon>
        <taxon>Spiralia</taxon>
        <taxon>Gnathifera</taxon>
        <taxon>Rotifera</taxon>
        <taxon>Eurotatoria</taxon>
        <taxon>Monogononta</taxon>
        <taxon>Pseudotrocha</taxon>
        <taxon>Ploima</taxon>
        <taxon>Brachionidae</taxon>
        <taxon>Brachionus</taxon>
    </lineage>
</organism>
<accession>A0A3M7PIU1</accession>
<gene>
    <name evidence="1" type="ORF">BpHYR1_013485</name>
</gene>
<dbReference type="Proteomes" id="UP000276133">
    <property type="component" value="Unassembled WGS sequence"/>
</dbReference>
<reference evidence="1 2" key="1">
    <citation type="journal article" date="2018" name="Sci. Rep.">
        <title>Genomic signatures of local adaptation to the degree of environmental predictability in rotifers.</title>
        <authorList>
            <person name="Franch-Gras L."/>
            <person name="Hahn C."/>
            <person name="Garcia-Roger E.M."/>
            <person name="Carmona M.J."/>
            <person name="Serra M."/>
            <person name="Gomez A."/>
        </authorList>
    </citation>
    <scope>NUCLEOTIDE SEQUENCE [LARGE SCALE GENOMIC DNA]</scope>
    <source>
        <strain evidence="1">HYR1</strain>
    </source>
</reference>
<sequence length="72" mass="8512">MPRLINLWNNLKHLRKHTQFIVAIFTLMSGDIIKFKLLISLAFTSKLSLKFLFSIIIIKKKKLISNSRREIE</sequence>
<dbReference type="EMBL" id="REGN01010493">
    <property type="protein sequence ID" value="RMZ98918.1"/>
    <property type="molecule type" value="Genomic_DNA"/>
</dbReference>